<dbReference type="AlphaFoldDB" id="A0A9W8YJV4"/>
<dbReference type="SUPFAM" id="SSF49785">
    <property type="entry name" value="Galactose-binding domain-like"/>
    <property type="match status" value="1"/>
</dbReference>
<dbReference type="OrthoDB" id="1179585at2759"/>
<dbReference type="GO" id="GO:0000272">
    <property type="term" value="P:polysaccharide catabolic process"/>
    <property type="evidence" value="ECO:0007669"/>
    <property type="project" value="UniProtKB-KW"/>
</dbReference>
<dbReference type="EMBL" id="JAPEVB010000006">
    <property type="protein sequence ID" value="KAJ4386109.1"/>
    <property type="molecule type" value="Genomic_DNA"/>
</dbReference>
<keyword evidence="6 10" id="KW-0732">Signal</keyword>
<name>A0A9W8YJV4_9PEZI</name>
<dbReference type="Proteomes" id="UP001140453">
    <property type="component" value="Unassembled WGS sequence"/>
</dbReference>
<feature type="chain" id="PRO_5040876693" description="rhamnogalacturonan endolyase" evidence="10">
    <location>
        <begin position="21"/>
        <end position="572"/>
    </location>
</feature>
<dbReference type="CDD" id="cd10316">
    <property type="entry name" value="RGL4_M"/>
    <property type="match status" value="1"/>
</dbReference>
<evidence type="ECO:0000256" key="1">
    <source>
        <dbReference type="ARBA" id="ARBA00001324"/>
    </source>
</evidence>
<keyword evidence="14" id="KW-1185">Reference proteome</keyword>
<evidence type="ECO:0000256" key="2">
    <source>
        <dbReference type="ARBA" id="ARBA00004613"/>
    </source>
</evidence>
<reference evidence="13" key="1">
    <citation type="submission" date="2022-10" db="EMBL/GenBank/DDBJ databases">
        <title>Tapping the CABI collections for fungal endophytes: first genome assemblies for Collariella, Neodidymelliopsis, Ascochyta clinopodiicola, Didymella pomorum, Didymosphaeria variabile, Neocosmospora piperis and Neocucurbitaria cava.</title>
        <authorList>
            <person name="Hill R."/>
        </authorList>
    </citation>
    <scope>NUCLEOTIDE SEQUENCE</scope>
    <source>
        <strain evidence="13">IMI 355082</strain>
    </source>
</reference>
<evidence type="ECO:0000256" key="8">
    <source>
        <dbReference type="ARBA" id="ARBA00023277"/>
    </source>
</evidence>
<dbReference type="GO" id="GO:0102210">
    <property type="term" value="F:rhamnogalacturonan endolyase activity"/>
    <property type="evidence" value="ECO:0007669"/>
    <property type="project" value="UniProtKB-EC"/>
</dbReference>
<evidence type="ECO:0000256" key="10">
    <source>
        <dbReference type="SAM" id="SignalP"/>
    </source>
</evidence>
<evidence type="ECO:0000256" key="4">
    <source>
        <dbReference type="ARBA" id="ARBA00012437"/>
    </source>
</evidence>
<dbReference type="SUPFAM" id="SSF74650">
    <property type="entry name" value="Galactose mutarotase-like"/>
    <property type="match status" value="1"/>
</dbReference>
<dbReference type="InterPro" id="IPR013784">
    <property type="entry name" value="Carb-bd-like_fold"/>
</dbReference>
<dbReference type="InterPro" id="IPR051850">
    <property type="entry name" value="Polysacch_Lyase_4"/>
</dbReference>
<gene>
    <name evidence="13" type="ORF">N0V93_009001</name>
</gene>
<evidence type="ECO:0000256" key="6">
    <source>
        <dbReference type="ARBA" id="ARBA00022729"/>
    </source>
</evidence>
<accession>A0A9W8YJV4</accession>
<dbReference type="Gene3D" id="2.70.98.10">
    <property type="match status" value="1"/>
</dbReference>
<dbReference type="Pfam" id="PF14686">
    <property type="entry name" value="fn3_3"/>
    <property type="match status" value="1"/>
</dbReference>
<dbReference type="PANTHER" id="PTHR32018">
    <property type="entry name" value="RHAMNOGALACTURONATE LYASE FAMILY PROTEIN"/>
    <property type="match status" value="1"/>
</dbReference>
<keyword evidence="9" id="KW-0624">Polysaccharide degradation</keyword>
<dbReference type="Pfam" id="PF14683">
    <property type="entry name" value="CBM-like"/>
    <property type="match status" value="1"/>
</dbReference>
<dbReference type="SUPFAM" id="SSF49452">
    <property type="entry name" value="Starch-binding domain-like"/>
    <property type="match status" value="1"/>
</dbReference>
<proteinExistence type="inferred from homology"/>
<evidence type="ECO:0000256" key="3">
    <source>
        <dbReference type="ARBA" id="ARBA00010418"/>
    </source>
</evidence>
<feature type="signal peptide" evidence="10">
    <location>
        <begin position="1"/>
        <end position="20"/>
    </location>
</feature>
<dbReference type="InterPro" id="IPR008979">
    <property type="entry name" value="Galactose-bd-like_sf"/>
</dbReference>
<sequence>MLFRQSQIWSFALYLGAVLATGPFLTQLDNQTWVFGNDLWNVTQGPNYATKLFSTILPGQDLVGSAYGHYSDIDGATLVTYTSASIVSQGDDYIDISFVSDELDLHWVIFDDLQGAYHYVVNKATPWMEILRTLWRLNPDIFLNGRTNIKDDILPPFSLYANATEVQDETFELANGTIITKYDWSNYVRFRDFYGVYGPDVVGSWWIHPSTEYFTASQLSQTLTVHRESSTGDAVQLNVFQDTSHFRVGNDTLAPVGKIWGPWLWYLNNGSKEDVEQRRLQELENFPYAWLNDTAYQSRGEITGTLTLSDGRPAAGASVFLGDTDTSIRPLIQGTNYYYTTQAGADGSFSFPDVRTGDYGLYAWSNGGELADVYTNVTLTPITVDDGQTVELGDIEWELPVGRTPIFQVGDFDKNATGFVNGGLPYAFNITSLSPANLTFTIGESNASTDWYYASSALGTWTIVFEIDAADLQQYGSNGTALLSISLAGYSQSQAMDIDVNGDLLGSLSTAVLTNDPGLYRSSRTSGEWRFIQYEIDPAQLVAGTNTVGFTITRFTEWRGFMWDSIFLEWQN</sequence>
<feature type="domain" description="Rhamnogalacturonan lyase" evidence="11">
    <location>
        <begin position="406"/>
        <end position="567"/>
    </location>
</feature>
<dbReference type="GO" id="GO:0030246">
    <property type="term" value="F:carbohydrate binding"/>
    <property type="evidence" value="ECO:0007669"/>
    <property type="project" value="InterPro"/>
</dbReference>
<organism evidence="13 14">
    <name type="scientific">Gnomoniopsis smithogilvyi</name>
    <dbReference type="NCBI Taxonomy" id="1191159"/>
    <lineage>
        <taxon>Eukaryota</taxon>
        <taxon>Fungi</taxon>
        <taxon>Dikarya</taxon>
        <taxon>Ascomycota</taxon>
        <taxon>Pezizomycotina</taxon>
        <taxon>Sordariomycetes</taxon>
        <taxon>Sordariomycetidae</taxon>
        <taxon>Diaporthales</taxon>
        <taxon>Gnomoniaceae</taxon>
        <taxon>Gnomoniopsis</taxon>
    </lineage>
</organism>
<dbReference type="InterPro" id="IPR014718">
    <property type="entry name" value="GH-type_carb-bd"/>
</dbReference>
<feature type="domain" description="Rhamnogalacturonan lyase" evidence="12">
    <location>
        <begin position="312"/>
        <end position="390"/>
    </location>
</feature>
<dbReference type="InterPro" id="IPR011013">
    <property type="entry name" value="Gal_mutarotase_sf_dom"/>
</dbReference>
<dbReference type="CDD" id="cd10320">
    <property type="entry name" value="RGL4_N"/>
    <property type="match status" value="1"/>
</dbReference>
<comment type="similarity">
    <text evidence="3">Belongs to the polysaccharide lyase 4 family.</text>
</comment>
<dbReference type="GO" id="GO:0005576">
    <property type="term" value="C:extracellular region"/>
    <property type="evidence" value="ECO:0007669"/>
    <property type="project" value="UniProtKB-SubCell"/>
</dbReference>
<protein>
    <recommendedName>
        <fullName evidence="4">rhamnogalacturonan endolyase</fullName>
        <ecNumber evidence="4">4.2.2.23</ecNumber>
    </recommendedName>
</protein>
<dbReference type="EC" id="4.2.2.23" evidence="4"/>
<comment type="caution">
    <text evidence="13">The sequence shown here is derived from an EMBL/GenBank/DDBJ whole genome shotgun (WGS) entry which is preliminary data.</text>
</comment>
<dbReference type="Gene3D" id="2.60.40.1120">
    <property type="entry name" value="Carboxypeptidase-like, regulatory domain"/>
    <property type="match status" value="1"/>
</dbReference>
<evidence type="ECO:0000259" key="12">
    <source>
        <dbReference type="Pfam" id="PF14686"/>
    </source>
</evidence>
<comment type="subcellular location">
    <subcellularLocation>
        <location evidence="2">Secreted</location>
    </subcellularLocation>
</comment>
<keyword evidence="8" id="KW-0119">Carbohydrate metabolism</keyword>
<evidence type="ECO:0000313" key="13">
    <source>
        <dbReference type="EMBL" id="KAJ4386109.1"/>
    </source>
</evidence>
<dbReference type="InterPro" id="IPR029411">
    <property type="entry name" value="RG-lyase_III"/>
</dbReference>
<evidence type="ECO:0000256" key="5">
    <source>
        <dbReference type="ARBA" id="ARBA00022525"/>
    </source>
</evidence>
<dbReference type="InterPro" id="IPR029413">
    <property type="entry name" value="RG-lyase_II"/>
</dbReference>
<keyword evidence="7" id="KW-0456">Lyase</keyword>
<evidence type="ECO:0000256" key="7">
    <source>
        <dbReference type="ARBA" id="ARBA00023239"/>
    </source>
</evidence>
<evidence type="ECO:0000256" key="9">
    <source>
        <dbReference type="ARBA" id="ARBA00023326"/>
    </source>
</evidence>
<evidence type="ECO:0000259" key="11">
    <source>
        <dbReference type="Pfam" id="PF14683"/>
    </source>
</evidence>
<dbReference type="PANTHER" id="PTHR32018:SF1">
    <property type="entry name" value="RHAMNOGALACTURONAN ENDOLYASE"/>
    <property type="match status" value="1"/>
</dbReference>
<comment type="catalytic activity">
    <reaction evidence="1">
        <text>Endotype eliminative cleavage of L-alpha-rhamnopyranosyl-(1-&gt;4)-alpha-D-galactopyranosyluronic acid bonds of rhamnogalacturonan I domains in ramified hairy regions of pectin leaving L-rhamnopyranose at the reducing end and 4-deoxy-4,5-unsaturated D-galactopyranosyluronic acid at the non-reducing end.</text>
        <dbReference type="EC" id="4.2.2.23"/>
    </reaction>
</comment>
<dbReference type="Gene3D" id="2.60.120.260">
    <property type="entry name" value="Galactose-binding domain-like"/>
    <property type="match status" value="1"/>
</dbReference>
<keyword evidence="5" id="KW-0964">Secreted</keyword>
<evidence type="ECO:0000313" key="14">
    <source>
        <dbReference type="Proteomes" id="UP001140453"/>
    </source>
</evidence>